<evidence type="ECO:0000256" key="2">
    <source>
        <dbReference type="ARBA" id="ARBA00009049"/>
    </source>
</evidence>
<dbReference type="PANTHER" id="PTHR12425">
    <property type="entry name" value="SYNEMBRYN"/>
    <property type="match status" value="1"/>
</dbReference>
<evidence type="ECO:0000256" key="3">
    <source>
        <dbReference type="ARBA" id="ARBA00022490"/>
    </source>
</evidence>
<feature type="compositionally biased region" description="Acidic residues" evidence="6">
    <location>
        <begin position="94"/>
        <end position="104"/>
    </location>
</feature>
<dbReference type="GO" id="GO:0005938">
    <property type="term" value="C:cell cortex"/>
    <property type="evidence" value="ECO:0007669"/>
    <property type="project" value="UniProtKB-SubCell"/>
</dbReference>
<keyword evidence="4" id="KW-0344">Guanine-nucleotide releasing factor</keyword>
<gene>
    <name evidence="7" type="ORF">Pcinc_031403</name>
</gene>
<name>A0AAE1EW47_PETCI</name>
<feature type="compositionally biased region" description="Polar residues" evidence="6">
    <location>
        <begin position="323"/>
        <end position="332"/>
    </location>
</feature>
<evidence type="ECO:0008006" key="9">
    <source>
        <dbReference type="Google" id="ProtNLM"/>
    </source>
</evidence>
<proteinExistence type="inferred from homology"/>
<sequence>DEESEVINEVLKVLYNLVLYIDKCSPDEEEDGHCIRLITILRSLILASCTCPQKTDTLHSNTVNLLLVMPPRMYEELLPNMPPQPQQQQQQQQQDDDDDGDGGDGDGGGCGSGGSGGGSSGSLCQKPPLLPPPVVTTQPTAGATAQVEAACFTEVDTNTHTGNNHCCEYDGRDMSAIIQLLDFLDSRLKTPDQSCNKSLMPILTLMVEMVQANRIIRKFVRLRVLPPLRDVSKRPEEGNTLRNKLCTLMTSPLHDLKHLSANLLFILCKESVDRLIKYTGYGNAAGLLASRGLMLVDRLIKYTGYGNAAGLLASRGLMLGHSNPTNEYSSASEDSDTEEYVRVRDM</sequence>
<comment type="caution">
    <text evidence="7">The sequence shown here is derived from an EMBL/GenBank/DDBJ whole genome shotgun (WGS) entry which is preliminary data.</text>
</comment>
<dbReference type="Pfam" id="PF10165">
    <property type="entry name" value="Ric8"/>
    <property type="match status" value="2"/>
</dbReference>
<feature type="non-terminal residue" evidence="7">
    <location>
        <position position="1"/>
    </location>
</feature>
<dbReference type="GO" id="GO:0001965">
    <property type="term" value="F:G-protein alpha-subunit binding"/>
    <property type="evidence" value="ECO:0007669"/>
    <property type="project" value="TreeGrafter"/>
</dbReference>
<protein>
    <recommendedName>
        <fullName evidence="9">Synembryn-A</fullName>
    </recommendedName>
</protein>
<dbReference type="Proteomes" id="UP001286313">
    <property type="component" value="Unassembled WGS sequence"/>
</dbReference>
<feature type="region of interest" description="Disordered" evidence="6">
    <location>
        <begin position="76"/>
        <end position="141"/>
    </location>
</feature>
<keyword evidence="8" id="KW-1185">Reference proteome</keyword>
<evidence type="ECO:0000256" key="1">
    <source>
        <dbReference type="ARBA" id="ARBA00004544"/>
    </source>
</evidence>
<dbReference type="PANTHER" id="PTHR12425:SF5">
    <property type="entry name" value="SYNEMBRYN"/>
    <property type="match status" value="1"/>
</dbReference>
<evidence type="ECO:0000313" key="7">
    <source>
        <dbReference type="EMBL" id="KAK3862755.1"/>
    </source>
</evidence>
<dbReference type="InterPro" id="IPR008376">
    <property type="entry name" value="Chaperone_Ric-8_A/B"/>
</dbReference>
<evidence type="ECO:0000256" key="6">
    <source>
        <dbReference type="SAM" id="MobiDB-lite"/>
    </source>
</evidence>
<feature type="compositionally biased region" description="Gly residues" evidence="6">
    <location>
        <begin position="105"/>
        <end position="120"/>
    </location>
</feature>
<accession>A0AAE1EW47</accession>
<dbReference type="GO" id="GO:0005085">
    <property type="term" value="F:guanyl-nucleotide exchange factor activity"/>
    <property type="evidence" value="ECO:0007669"/>
    <property type="project" value="UniProtKB-KW"/>
</dbReference>
<dbReference type="GO" id="GO:0007186">
    <property type="term" value="P:G protein-coupled receptor signaling pathway"/>
    <property type="evidence" value="ECO:0007669"/>
    <property type="project" value="TreeGrafter"/>
</dbReference>
<dbReference type="PRINTS" id="PR01802">
    <property type="entry name" value="SYNEMBRYN"/>
</dbReference>
<comment type="subcellular location">
    <subcellularLocation>
        <location evidence="1">Cytoplasm</location>
        <location evidence="1">Cell cortex</location>
    </subcellularLocation>
</comment>
<dbReference type="AlphaFoldDB" id="A0AAE1EW47"/>
<comment type="similarity">
    <text evidence="2">Belongs to the synembryn family.</text>
</comment>
<evidence type="ECO:0000256" key="5">
    <source>
        <dbReference type="ARBA" id="ARBA00023186"/>
    </source>
</evidence>
<reference evidence="7" key="1">
    <citation type="submission" date="2023-10" db="EMBL/GenBank/DDBJ databases">
        <title>Genome assemblies of two species of porcelain crab, Petrolisthes cinctipes and Petrolisthes manimaculis (Anomura: Porcellanidae).</title>
        <authorList>
            <person name="Angst P."/>
        </authorList>
    </citation>
    <scope>NUCLEOTIDE SEQUENCE</scope>
    <source>
        <strain evidence="7">PB745_01</strain>
        <tissue evidence="7">Gill</tissue>
    </source>
</reference>
<dbReference type="EMBL" id="JAWQEG010004162">
    <property type="protein sequence ID" value="KAK3862755.1"/>
    <property type="molecule type" value="Genomic_DNA"/>
</dbReference>
<evidence type="ECO:0000313" key="8">
    <source>
        <dbReference type="Proteomes" id="UP001286313"/>
    </source>
</evidence>
<evidence type="ECO:0000256" key="4">
    <source>
        <dbReference type="ARBA" id="ARBA00022658"/>
    </source>
</evidence>
<dbReference type="InterPro" id="IPR019318">
    <property type="entry name" value="Gua_nucleotide_exch_fac_Ric8"/>
</dbReference>
<feature type="region of interest" description="Disordered" evidence="6">
    <location>
        <begin position="323"/>
        <end position="346"/>
    </location>
</feature>
<keyword evidence="5" id="KW-0143">Chaperone</keyword>
<keyword evidence="3" id="KW-0963">Cytoplasm</keyword>
<organism evidence="7 8">
    <name type="scientific">Petrolisthes cinctipes</name>
    <name type="common">Flat porcelain crab</name>
    <dbReference type="NCBI Taxonomy" id="88211"/>
    <lineage>
        <taxon>Eukaryota</taxon>
        <taxon>Metazoa</taxon>
        <taxon>Ecdysozoa</taxon>
        <taxon>Arthropoda</taxon>
        <taxon>Crustacea</taxon>
        <taxon>Multicrustacea</taxon>
        <taxon>Malacostraca</taxon>
        <taxon>Eumalacostraca</taxon>
        <taxon>Eucarida</taxon>
        <taxon>Decapoda</taxon>
        <taxon>Pleocyemata</taxon>
        <taxon>Anomura</taxon>
        <taxon>Galatheoidea</taxon>
        <taxon>Porcellanidae</taxon>
        <taxon>Petrolisthes</taxon>
    </lineage>
</organism>